<dbReference type="InterPro" id="IPR012347">
    <property type="entry name" value="Ferritin-like"/>
</dbReference>
<comment type="similarity">
    <text evidence="1 2">Belongs to the Dps family.</text>
</comment>
<evidence type="ECO:0000313" key="4">
    <source>
        <dbReference type="EMBL" id="MBW4666395.1"/>
    </source>
</evidence>
<protein>
    <submittedName>
        <fullName evidence="4">DNA starvation/stationary phase protection protein Dps</fullName>
    </submittedName>
</protein>
<dbReference type="PRINTS" id="PR01346">
    <property type="entry name" value="HELNAPAPROT"/>
</dbReference>
<dbReference type="AlphaFoldDB" id="A0A951QI96"/>
<dbReference type="PANTHER" id="PTHR42932">
    <property type="entry name" value="GENERAL STRESS PROTEIN 20U"/>
    <property type="match status" value="1"/>
</dbReference>
<dbReference type="InterPro" id="IPR008331">
    <property type="entry name" value="Ferritin_DPS_dom"/>
</dbReference>
<dbReference type="Proteomes" id="UP000729701">
    <property type="component" value="Unassembled WGS sequence"/>
</dbReference>
<dbReference type="PIRSF" id="PIRSF005900">
    <property type="entry name" value="Dps"/>
    <property type="match status" value="1"/>
</dbReference>
<dbReference type="PANTHER" id="PTHR42932:SF3">
    <property type="entry name" value="DNA PROTECTION DURING STARVATION PROTEIN"/>
    <property type="match status" value="1"/>
</dbReference>
<dbReference type="Gene3D" id="1.20.1260.10">
    <property type="match status" value="1"/>
</dbReference>
<evidence type="ECO:0000256" key="2">
    <source>
        <dbReference type="RuleBase" id="RU003875"/>
    </source>
</evidence>
<gene>
    <name evidence="4" type="primary">dps</name>
    <name evidence="4" type="synonym">pexB</name>
    <name evidence="4" type="ORF">KME60_02845</name>
</gene>
<comment type="caution">
    <text evidence="4">The sequence shown here is derived from an EMBL/GenBank/DDBJ whole genome shotgun (WGS) entry which is preliminary data.</text>
</comment>
<name>A0A951QI96_9CYAN</name>
<dbReference type="SUPFAM" id="SSF47240">
    <property type="entry name" value="Ferritin-like"/>
    <property type="match status" value="1"/>
</dbReference>
<dbReference type="GO" id="GO:0008199">
    <property type="term" value="F:ferric iron binding"/>
    <property type="evidence" value="ECO:0007669"/>
    <property type="project" value="InterPro"/>
</dbReference>
<dbReference type="InterPro" id="IPR009078">
    <property type="entry name" value="Ferritin-like_SF"/>
</dbReference>
<sequence>MNGSRKLCPYPTRIDIPVEVRADMIDVLNWTLATAVDLKTQVKQAHWNLKGINFYQPSELFNNIAAKIEQHIDLIAQRITILGGRAMGTSRTAARHSTLPEYPLDITDDKEHMAALAERLAIYAKYLRENIDLCFTLGDANTANLYTEISRRIDKYLWFLESQLATLELK</sequence>
<evidence type="ECO:0000313" key="5">
    <source>
        <dbReference type="Proteomes" id="UP000729701"/>
    </source>
</evidence>
<feature type="domain" description="Ferritin/DPS" evidence="3">
    <location>
        <begin position="26"/>
        <end position="169"/>
    </location>
</feature>
<dbReference type="EMBL" id="JAHHGZ010000002">
    <property type="protein sequence ID" value="MBW4666395.1"/>
    <property type="molecule type" value="Genomic_DNA"/>
</dbReference>
<proteinExistence type="inferred from homology"/>
<dbReference type="Pfam" id="PF00210">
    <property type="entry name" value="Ferritin"/>
    <property type="match status" value="1"/>
</dbReference>
<dbReference type="CDD" id="cd01043">
    <property type="entry name" value="DPS"/>
    <property type="match status" value="1"/>
</dbReference>
<dbReference type="NCBIfam" id="NF006975">
    <property type="entry name" value="PRK09448.1"/>
    <property type="match status" value="1"/>
</dbReference>
<reference evidence="4" key="2">
    <citation type="journal article" date="2022" name="Microbiol. Resour. Announc.">
        <title>Metagenome Sequencing to Explore Phylogenomics of Terrestrial Cyanobacteria.</title>
        <authorList>
            <person name="Ward R.D."/>
            <person name="Stajich J.E."/>
            <person name="Johansen J.R."/>
            <person name="Huntemann M."/>
            <person name="Clum A."/>
            <person name="Foster B."/>
            <person name="Foster B."/>
            <person name="Roux S."/>
            <person name="Palaniappan K."/>
            <person name="Varghese N."/>
            <person name="Mukherjee S."/>
            <person name="Reddy T.B.K."/>
            <person name="Daum C."/>
            <person name="Copeland A."/>
            <person name="Chen I.A."/>
            <person name="Ivanova N.N."/>
            <person name="Kyrpides N.C."/>
            <person name="Shapiro N."/>
            <person name="Eloe-Fadrosh E.A."/>
            <person name="Pietrasiak N."/>
        </authorList>
    </citation>
    <scope>NUCLEOTIDE SEQUENCE</scope>
    <source>
        <strain evidence="4">GSE-NOS-MK-12-04C</strain>
    </source>
</reference>
<evidence type="ECO:0000259" key="3">
    <source>
        <dbReference type="Pfam" id="PF00210"/>
    </source>
</evidence>
<evidence type="ECO:0000256" key="1">
    <source>
        <dbReference type="ARBA" id="ARBA00009497"/>
    </source>
</evidence>
<reference evidence="4" key="1">
    <citation type="submission" date="2021-05" db="EMBL/GenBank/DDBJ databases">
        <authorList>
            <person name="Pietrasiak N."/>
            <person name="Ward R."/>
            <person name="Stajich J.E."/>
            <person name="Kurbessoian T."/>
        </authorList>
    </citation>
    <scope>NUCLEOTIDE SEQUENCE</scope>
    <source>
        <strain evidence="4">GSE-NOS-MK-12-04C</strain>
    </source>
</reference>
<accession>A0A951QI96</accession>
<dbReference type="InterPro" id="IPR002177">
    <property type="entry name" value="DPS_DNA-bd"/>
</dbReference>
<organism evidence="4 5">
    <name type="scientific">Cyanomargarita calcarea GSE-NOS-MK-12-04C</name>
    <dbReference type="NCBI Taxonomy" id="2839659"/>
    <lineage>
        <taxon>Bacteria</taxon>
        <taxon>Bacillati</taxon>
        <taxon>Cyanobacteriota</taxon>
        <taxon>Cyanophyceae</taxon>
        <taxon>Nostocales</taxon>
        <taxon>Cyanomargaritaceae</taxon>
        <taxon>Cyanomargarita</taxon>
    </lineage>
</organism>